<dbReference type="EMBL" id="JAEPRB010000065">
    <property type="protein sequence ID" value="KAG2223232.1"/>
    <property type="molecule type" value="Genomic_DNA"/>
</dbReference>
<accession>A0A8H7S5I6</accession>
<dbReference type="Proteomes" id="UP000646827">
    <property type="component" value="Unassembled WGS sequence"/>
</dbReference>
<evidence type="ECO:0000313" key="2">
    <source>
        <dbReference type="EMBL" id="KAG2223232.1"/>
    </source>
</evidence>
<comment type="caution">
    <text evidence="2">The sequence shown here is derived from an EMBL/GenBank/DDBJ whole genome shotgun (WGS) entry which is preliminary data.</text>
</comment>
<name>A0A8H7S5I6_9FUNG</name>
<reference evidence="2 3" key="1">
    <citation type="submission" date="2020-12" db="EMBL/GenBank/DDBJ databases">
        <title>Metabolic potential, ecology and presence of endohyphal bacteria is reflected in genomic diversity of Mucoromycotina.</title>
        <authorList>
            <person name="Muszewska A."/>
            <person name="Okrasinska A."/>
            <person name="Steczkiewicz K."/>
            <person name="Drgas O."/>
            <person name="Orlowska M."/>
            <person name="Perlinska-Lenart U."/>
            <person name="Aleksandrzak-Piekarczyk T."/>
            <person name="Szatraj K."/>
            <person name="Zielenkiewicz U."/>
            <person name="Pilsyk S."/>
            <person name="Malc E."/>
            <person name="Mieczkowski P."/>
            <person name="Kruszewska J.S."/>
            <person name="Biernat P."/>
            <person name="Pawlowska J."/>
        </authorList>
    </citation>
    <scope>NUCLEOTIDE SEQUENCE [LARGE SCALE GENOMIC DNA]</scope>
    <source>
        <strain evidence="2 3">CBS 142.35</strain>
    </source>
</reference>
<evidence type="ECO:0000313" key="3">
    <source>
        <dbReference type="Proteomes" id="UP000646827"/>
    </source>
</evidence>
<feature type="region of interest" description="Disordered" evidence="1">
    <location>
        <begin position="491"/>
        <end position="553"/>
    </location>
</feature>
<proteinExistence type="predicted"/>
<sequence length="697" mass="80113">MSFPQFPNGTVNHEITLRKKGESEYEYDLNIGWQLIQQNHTKINGGISVSKLCLGAVKCNMEKCGKLVRPASSMKRITSQIAEPCTFCNHRSLEHVTCSVKVNFKIIGNIGKCTHKGTHMHDTFEPLHNTMEVLDKVEERVLECPSETAYALKVGTSVIRPQVPARPISMISKTVQRHGKIKRYRRNYLTKAGELSSTRPSLERSVEELQELKNDFPRYLQSVNIMPSEFCITFSVPAVAARVDFNKHPILTDVTYDCFTKGYYLCSTNIFFDELDKFGVVFQAVLDGLTTDHFKAYFLAFFRTFAFAIGRLDEDIDINFSGLIMDYSQAQRQGFILGFKEAFPQSNIDPTTLLRGCYHHYKQSVQRLVSNHSIVPHGSDTEFLDLTNTMYNAKSEKTFERAVQQLHDDFPNCARWLKWWTRDEVASMIFRSKDALKKELQEANTRTTNGIEAFHRDLYRIVKDSQKQSSKSRTIRFTNDGRAPDTTKALLGSAQEKQKDKAGIDLPKKEDKDEKGSRSLKNNKGEKDGEEEKKGTKDKRIHVEEESKARRERLAKLREEQTKKVSARLPPNIKGSESNAMYNFLFKKLHLSSIPEFILQQYNFNKEDFVGRFCPEDDGNCGWRAASLVIFNDEKHYYMLKEVMRSGLEKEQTFFKQLFGVKDYEKLRTKLYQPEGSVNSINWFDSIDCAVLLAVVL</sequence>
<evidence type="ECO:0000256" key="1">
    <source>
        <dbReference type="SAM" id="MobiDB-lite"/>
    </source>
</evidence>
<dbReference type="AlphaFoldDB" id="A0A8H7S5I6"/>
<feature type="compositionally biased region" description="Basic and acidic residues" evidence="1">
    <location>
        <begin position="541"/>
        <end position="553"/>
    </location>
</feature>
<dbReference type="OrthoDB" id="3056903at2759"/>
<keyword evidence="3" id="KW-1185">Reference proteome</keyword>
<protein>
    <recommendedName>
        <fullName evidence="4">OTU domain-containing protein</fullName>
    </recommendedName>
</protein>
<gene>
    <name evidence="2" type="ORF">INT45_006113</name>
</gene>
<organism evidence="2 3">
    <name type="scientific">Circinella minor</name>
    <dbReference type="NCBI Taxonomy" id="1195481"/>
    <lineage>
        <taxon>Eukaryota</taxon>
        <taxon>Fungi</taxon>
        <taxon>Fungi incertae sedis</taxon>
        <taxon>Mucoromycota</taxon>
        <taxon>Mucoromycotina</taxon>
        <taxon>Mucoromycetes</taxon>
        <taxon>Mucorales</taxon>
        <taxon>Lichtheimiaceae</taxon>
        <taxon>Circinella</taxon>
    </lineage>
</organism>
<feature type="compositionally biased region" description="Basic and acidic residues" evidence="1">
    <location>
        <begin position="496"/>
        <end position="535"/>
    </location>
</feature>
<evidence type="ECO:0008006" key="4">
    <source>
        <dbReference type="Google" id="ProtNLM"/>
    </source>
</evidence>